<dbReference type="GO" id="GO:0044183">
    <property type="term" value="F:protein folding chaperone"/>
    <property type="evidence" value="ECO:0007669"/>
    <property type="project" value="InterPro"/>
</dbReference>
<dbReference type="KEGG" id="dpte:113794914"/>
<comment type="subcellular location">
    <subcellularLocation>
        <location evidence="1">Membrane</location>
    </subcellularLocation>
</comment>
<protein>
    <submittedName>
        <fullName evidence="7">Protein Asterix-like</fullName>
    </submittedName>
</protein>
<dbReference type="Proteomes" id="UP000515146">
    <property type="component" value="Unplaced"/>
</dbReference>
<evidence type="ECO:0000313" key="7">
    <source>
        <dbReference type="RefSeq" id="XP_027200867.1"/>
    </source>
</evidence>
<dbReference type="Pfam" id="PF03669">
    <property type="entry name" value="ASTER"/>
    <property type="match status" value="1"/>
</dbReference>
<accession>A0A6P6Y5V8</accession>
<evidence type="ECO:0000256" key="3">
    <source>
        <dbReference type="ARBA" id="ARBA00022692"/>
    </source>
</evidence>
<dbReference type="GO" id="GO:0005789">
    <property type="term" value="C:endoplasmic reticulum membrane"/>
    <property type="evidence" value="ECO:0007669"/>
    <property type="project" value="InterPro"/>
</dbReference>
<dbReference type="PANTHER" id="PTHR13193:SF0">
    <property type="entry name" value="PAT COMPLEX SUBUNIT ASTERIX"/>
    <property type="match status" value="1"/>
</dbReference>
<dbReference type="AlphaFoldDB" id="A0A6P6Y5V8"/>
<evidence type="ECO:0000313" key="6">
    <source>
        <dbReference type="Proteomes" id="UP000515146"/>
    </source>
</evidence>
<dbReference type="OrthoDB" id="284718at2759"/>
<dbReference type="GO" id="GO:0045048">
    <property type="term" value="P:protein insertion into ER membrane"/>
    <property type="evidence" value="ECO:0007669"/>
    <property type="project" value="InterPro"/>
</dbReference>
<keyword evidence="4" id="KW-1133">Transmembrane helix</keyword>
<dbReference type="OMA" id="MFGLMMK"/>
<dbReference type="PANTHER" id="PTHR13193">
    <property type="entry name" value="CGI-140"/>
    <property type="match status" value="1"/>
</dbReference>
<organism evidence="6 7">
    <name type="scientific">Dermatophagoides pteronyssinus</name>
    <name type="common">European house dust mite</name>
    <dbReference type="NCBI Taxonomy" id="6956"/>
    <lineage>
        <taxon>Eukaryota</taxon>
        <taxon>Metazoa</taxon>
        <taxon>Ecdysozoa</taxon>
        <taxon>Arthropoda</taxon>
        <taxon>Chelicerata</taxon>
        <taxon>Arachnida</taxon>
        <taxon>Acari</taxon>
        <taxon>Acariformes</taxon>
        <taxon>Sarcoptiformes</taxon>
        <taxon>Astigmata</taxon>
        <taxon>Psoroptidia</taxon>
        <taxon>Analgoidea</taxon>
        <taxon>Pyroglyphidae</taxon>
        <taxon>Dermatophagoidinae</taxon>
        <taxon>Dermatophagoides</taxon>
    </lineage>
</organism>
<dbReference type="GeneID" id="113794914"/>
<evidence type="ECO:0000256" key="2">
    <source>
        <dbReference type="ARBA" id="ARBA00009066"/>
    </source>
</evidence>
<dbReference type="RefSeq" id="XP_027200867.1">
    <property type="nucleotide sequence ID" value="XM_027345066.1"/>
</dbReference>
<evidence type="ECO:0000256" key="4">
    <source>
        <dbReference type="ARBA" id="ARBA00022989"/>
    </source>
</evidence>
<keyword evidence="3" id="KW-0812">Transmembrane</keyword>
<comment type="similarity">
    <text evidence="2">Belongs to the Asterix family.</text>
</comment>
<dbReference type="InParanoid" id="A0A6P6Y5V8"/>
<keyword evidence="5" id="KW-0472">Membrane</keyword>
<dbReference type="FunCoup" id="A0A6P6Y5V8">
    <property type="interactions" value="758"/>
</dbReference>
<evidence type="ECO:0000256" key="1">
    <source>
        <dbReference type="ARBA" id="ARBA00004370"/>
    </source>
</evidence>
<dbReference type="InterPro" id="IPR005351">
    <property type="entry name" value="ASTER"/>
</dbReference>
<sequence length="109" mass="12531">MSQMNSNDPRRPDRIQRYKPLPAGCVGSPSEDPTPDYMNLLSMMFSMCGLMMKLKWSAWIALFCSAISFANLRMHDDFKQIFSCFMLSFLAVVMTYLQNPLPMTLPFTN</sequence>
<proteinExistence type="inferred from homology"/>
<keyword evidence="6" id="KW-1185">Reference proteome</keyword>
<evidence type="ECO:0000256" key="5">
    <source>
        <dbReference type="ARBA" id="ARBA00023136"/>
    </source>
</evidence>
<reference evidence="7" key="1">
    <citation type="submission" date="2025-08" db="UniProtKB">
        <authorList>
            <consortium name="RefSeq"/>
        </authorList>
    </citation>
    <scope>IDENTIFICATION</scope>
    <source>
        <strain evidence="7">Airmid</strain>
    </source>
</reference>
<gene>
    <name evidence="7" type="primary">LOC113794914</name>
</gene>
<name>A0A6P6Y5V8_DERPT</name>